<evidence type="ECO:0000313" key="2">
    <source>
        <dbReference type="Proteomes" id="UP001431532"/>
    </source>
</evidence>
<evidence type="ECO:0000313" key="1">
    <source>
        <dbReference type="EMBL" id="MDI6453208.1"/>
    </source>
</evidence>
<dbReference type="Proteomes" id="UP001431532">
    <property type="component" value="Unassembled WGS sequence"/>
</dbReference>
<dbReference type="AlphaFoldDB" id="A0AAW6UDY5"/>
<accession>A0AAW6UDY5</accession>
<keyword evidence="2" id="KW-1185">Reference proteome</keyword>
<gene>
    <name evidence="1" type="ORF">QJ521_06510</name>
</gene>
<dbReference type="RefSeq" id="WP_282839638.1">
    <property type="nucleotide sequence ID" value="NZ_JASCXW010000020.1"/>
</dbReference>
<sequence>MKYKVIITDANHEVVYQGKPLDIPIKKDAITKKSIELFDDDEPCIIHQSYAVQKLINDFIQSFQKREVKNVLMRTIDYDISFINLKDLEDCYLTLEV</sequence>
<organism evidence="1 2">
    <name type="scientific">Peloplasma aerotolerans</name>
    <dbReference type="NCBI Taxonomy" id="3044389"/>
    <lineage>
        <taxon>Bacteria</taxon>
        <taxon>Bacillati</taxon>
        <taxon>Mycoplasmatota</taxon>
        <taxon>Mollicutes</taxon>
        <taxon>Acholeplasmatales</taxon>
        <taxon>Acholeplasmataceae</taxon>
        <taxon>Peloplasma</taxon>
    </lineage>
</organism>
<protein>
    <submittedName>
        <fullName evidence="1">Uncharacterized protein</fullName>
    </submittedName>
</protein>
<name>A0AAW6UDY5_9MOLU</name>
<proteinExistence type="predicted"/>
<reference evidence="1" key="1">
    <citation type="submission" date="2023-05" db="EMBL/GenBank/DDBJ databases">
        <title>Mariniplasma microaerophilum sp. nov., a novel anaerobic mollicute isolated from terrestrial mud volcano, Taman Peninsula, Russia.</title>
        <authorList>
            <person name="Khomyakova M.A."/>
            <person name="Merkel A.Y."/>
            <person name="Slobodkin A.I."/>
        </authorList>
    </citation>
    <scope>NUCLEOTIDE SEQUENCE</scope>
    <source>
        <strain evidence="1">M4Ah</strain>
    </source>
</reference>
<dbReference type="EMBL" id="JASCXW010000020">
    <property type="protein sequence ID" value="MDI6453208.1"/>
    <property type="molecule type" value="Genomic_DNA"/>
</dbReference>
<comment type="caution">
    <text evidence="1">The sequence shown here is derived from an EMBL/GenBank/DDBJ whole genome shotgun (WGS) entry which is preliminary data.</text>
</comment>